<feature type="chain" id="PRO_5012590206" evidence="2">
    <location>
        <begin position="27"/>
        <end position="391"/>
    </location>
</feature>
<proteinExistence type="predicted"/>
<reference evidence="3 4" key="1">
    <citation type="submission" date="2016-11" db="EMBL/GenBank/DDBJ databases">
        <authorList>
            <person name="Jaros S."/>
            <person name="Januszkiewicz K."/>
            <person name="Wedrychowicz H."/>
        </authorList>
    </citation>
    <scope>NUCLEOTIDE SEQUENCE [LARGE SCALE GENOMIC DNA]</scope>
    <source>
        <strain evidence="3 4">DSM 9705</strain>
    </source>
</reference>
<dbReference type="PANTHER" id="PTHR33376">
    <property type="match status" value="1"/>
</dbReference>
<dbReference type="STRING" id="1121409.SAMN02745124_02760"/>
<accession>A0A1M5X500</accession>
<keyword evidence="4" id="KW-1185">Reference proteome</keyword>
<sequence length="391" mass="43651">MRRSASVVLVGALFCLAVMGAGPAMAKQKVIKWRVQDTFAAGIALSWSGEILARTINDIVRTENYRLEIEYHYGSELFPMAETFEAARTGALDAAIGWPGFLKGLNSALVLFGSFPNSYTPEDFAIWYYYGGGRQLADEVYGKYNMKPFAAGGGGIEGGLWSNVKVTKPEDFKGLKIRCPGFSEDILTMLGATTMAISPDEIYLAMDRGVVDAAEFSFPAGDVSISLHEVADYLIVPAWWQTAMITLLAVNMDSYNKLPDELKPLLEYATKVSYIMSFAKWEYSNIDAIETFTKAGTKITKLEDETIEELERLTVQLAEQEAGKNPDFLKVAKSQYNFLKGYGQWRSHSKPYGQGKVHKYWPNFVDENPQFPWITDKRDNAYFGIFETAGN</sequence>
<dbReference type="GO" id="GO:0055085">
    <property type="term" value="P:transmembrane transport"/>
    <property type="evidence" value="ECO:0007669"/>
    <property type="project" value="InterPro"/>
</dbReference>
<dbReference type="Pfam" id="PF03480">
    <property type="entry name" value="DctP"/>
    <property type="match status" value="1"/>
</dbReference>
<dbReference type="Proteomes" id="UP000184139">
    <property type="component" value="Unassembled WGS sequence"/>
</dbReference>
<evidence type="ECO:0000256" key="1">
    <source>
        <dbReference type="ARBA" id="ARBA00022729"/>
    </source>
</evidence>
<dbReference type="AlphaFoldDB" id="A0A1M5X500"/>
<dbReference type="RefSeq" id="WP_161949859.1">
    <property type="nucleotide sequence ID" value="NZ_FQXS01000017.1"/>
</dbReference>
<evidence type="ECO:0000313" key="4">
    <source>
        <dbReference type="Proteomes" id="UP000184139"/>
    </source>
</evidence>
<dbReference type="EMBL" id="FQXS01000017">
    <property type="protein sequence ID" value="SHH94905.1"/>
    <property type="molecule type" value="Genomic_DNA"/>
</dbReference>
<feature type="signal peptide" evidence="2">
    <location>
        <begin position="1"/>
        <end position="26"/>
    </location>
</feature>
<dbReference type="InterPro" id="IPR038404">
    <property type="entry name" value="TRAP_DctP_sf"/>
</dbReference>
<dbReference type="Gene3D" id="3.40.190.10">
    <property type="entry name" value="Periplasmic binding protein-like II"/>
    <property type="match status" value="1"/>
</dbReference>
<name>A0A1M5X500_9BACT</name>
<organism evidence="3 4">
    <name type="scientific">Desulfofustis glycolicus DSM 9705</name>
    <dbReference type="NCBI Taxonomy" id="1121409"/>
    <lineage>
        <taxon>Bacteria</taxon>
        <taxon>Pseudomonadati</taxon>
        <taxon>Thermodesulfobacteriota</taxon>
        <taxon>Desulfobulbia</taxon>
        <taxon>Desulfobulbales</taxon>
        <taxon>Desulfocapsaceae</taxon>
        <taxon>Desulfofustis</taxon>
    </lineage>
</organism>
<evidence type="ECO:0000313" key="3">
    <source>
        <dbReference type="EMBL" id="SHH94905.1"/>
    </source>
</evidence>
<keyword evidence="1 2" id="KW-0732">Signal</keyword>
<dbReference type="PANTHER" id="PTHR33376:SF5">
    <property type="entry name" value="EXTRACYTOPLASMIC SOLUTE RECEPTOR PROTEIN"/>
    <property type="match status" value="1"/>
</dbReference>
<protein>
    <submittedName>
        <fullName evidence="3">TRAP-type mannitol/chloroaromatic compound transport system, substrate-binding protein</fullName>
    </submittedName>
</protein>
<dbReference type="NCBIfam" id="NF037995">
    <property type="entry name" value="TRAP_S1"/>
    <property type="match status" value="1"/>
</dbReference>
<gene>
    <name evidence="3" type="ORF">SAMN02745124_02760</name>
</gene>
<dbReference type="InterPro" id="IPR018389">
    <property type="entry name" value="DctP_fam"/>
</dbReference>
<dbReference type="Gene3D" id="3.40.190.170">
    <property type="entry name" value="Bacterial extracellular solute-binding protein, family 7"/>
    <property type="match status" value="1"/>
</dbReference>
<evidence type="ECO:0000256" key="2">
    <source>
        <dbReference type="SAM" id="SignalP"/>
    </source>
</evidence>
<dbReference type="OrthoDB" id="9769667at2"/>